<evidence type="ECO:0000256" key="5">
    <source>
        <dbReference type="ARBA" id="ARBA00022695"/>
    </source>
</evidence>
<gene>
    <name evidence="14" type="ORF">THSYN_02035</name>
</gene>
<dbReference type="GO" id="GO:0003677">
    <property type="term" value="F:DNA binding"/>
    <property type="evidence" value="ECO:0007669"/>
    <property type="project" value="UniProtKB-KW"/>
</dbReference>
<evidence type="ECO:0000256" key="6">
    <source>
        <dbReference type="ARBA" id="ARBA00023015"/>
    </source>
</evidence>
<dbReference type="PANTHER" id="PTHR32248:SF4">
    <property type="entry name" value="RNA POLYMERASE SIGMA-54 FACTOR"/>
    <property type="match status" value="1"/>
</dbReference>
<evidence type="ECO:0000256" key="11">
    <source>
        <dbReference type="SAM" id="MobiDB-lite"/>
    </source>
</evidence>
<keyword evidence="7 10" id="KW-0731">Sigma factor</keyword>
<keyword evidence="5 10" id="KW-0548">Nucleotidyltransferase</keyword>
<dbReference type="Pfam" id="PF04552">
    <property type="entry name" value="Sigma54_DBD"/>
    <property type="match status" value="1"/>
</dbReference>
<evidence type="ECO:0000256" key="7">
    <source>
        <dbReference type="ARBA" id="ARBA00023082"/>
    </source>
</evidence>
<dbReference type="Gene3D" id="1.10.10.60">
    <property type="entry name" value="Homeodomain-like"/>
    <property type="match status" value="1"/>
</dbReference>
<feature type="domain" description="RNA polymerase sigma factor 54 core-binding" evidence="13">
    <location>
        <begin position="129"/>
        <end position="326"/>
    </location>
</feature>
<dbReference type="GO" id="GO:0016987">
    <property type="term" value="F:sigma factor activity"/>
    <property type="evidence" value="ECO:0007669"/>
    <property type="project" value="UniProtKB-KW"/>
</dbReference>
<dbReference type="Proteomes" id="UP000232638">
    <property type="component" value="Chromosome"/>
</dbReference>
<evidence type="ECO:0000313" key="15">
    <source>
        <dbReference type="Proteomes" id="UP000232638"/>
    </source>
</evidence>
<protein>
    <recommendedName>
        <fullName evidence="2 10">RNA polymerase sigma-54 factor</fullName>
    </recommendedName>
</protein>
<evidence type="ECO:0000256" key="4">
    <source>
        <dbReference type="ARBA" id="ARBA00022679"/>
    </source>
</evidence>
<dbReference type="GO" id="GO:0000428">
    <property type="term" value="C:DNA-directed RNA polymerase complex"/>
    <property type="evidence" value="ECO:0007669"/>
    <property type="project" value="UniProtKB-KW"/>
</dbReference>
<dbReference type="AlphaFoldDB" id="A0A2K8U2T8"/>
<dbReference type="PIRSF" id="PIRSF000774">
    <property type="entry name" value="RpoN"/>
    <property type="match status" value="1"/>
</dbReference>
<keyword evidence="3 10" id="KW-0240">DNA-directed RNA polymerase</keyword>
<dbReference type="OrthoDB" id="9814402at2"/>
<keyword evidence="6 10" id="KW-0805">Transcription regulation</keyword>
<feature type="region of interest" description="Disordered" evidence="11">
    <location>
        <begin position="111"/>
        <end position="131"/>
    </location>
</feature>
<evidence type="ECO:0000259" key="13">
    <source>
        <dbReference type="Pfam" id="PF04963"/>
    </source>
</evidence>
<dbReference type="NCBIfam" id="NF004595">
    <property type="entry name" value="PRK05932.1-2"/>
    <property type="match status" value="1"/>
</dbReference>
<dbReference type="Pfam" id="PF00309">
    <property type="entry name" value="Sigma54_AID"/>
    <property type="match status" value="1"/>
</dbReference>
<proteinExistence type="inferred from homology"/>
<evidence type="ECO:0000256" key="1">
    <source>
        <dbReference type="ARBA" id="ARBA00008798"/>
    </source>
</evidence>
<dbReference type="EMBL" id="CP020370">
    <property type="protein sequence ID" value="AUB79857.1"/>
    <property type="molecule type" value="Genomic_DNA"/>
</dbReference>
<evidence type="ECO:0000256" key="9">
    <source>
        <dbReference type="ARBA" id="ARBA00023163"/>
    </source>
</evidence>
<dbReference type="Pfam" id="PF04963">
    <property type="entry name" value="Sigma54_CBD"/>
    <property type="match status" value="1"/>
</dbReference>
<dbReference type="NCBIfam" id="TIGR02395">
    <property type="entry name" value="rpoN_sigma"/>
    <property type="match status" value="1"/>
</dbReference>
<dbReference type="GO" id="GO:0006352">
    <property type="term" value="P:DNA-templated transcription initiation"/>
    <property type="evidence" value="ECO:0007669"/>
    <property type="project" value="InterPro"/>
</dbReference>
<dbReference type="InterPro" id="IPR038709">
    <property type="entry name" value="RpoN_core-bd_sf"/>
</dbReference>
<keyword evidence="8 10" id="KW-0238">DNA-binding</keyword>
<dbReference type="KEGG" id="tsy:THSYN_02035"/>
<evidence type="ECO:0000256" key="10">
    <source>
        <dbReference type="PIRNR" id="PIRNR000774"/>
    </source>
</evidence>
<dbReference type="PRINTS" id="PR00045">
    <property type="entry name" value="SIGMA54FCT"/>
</dbReference>
<reference evidence="14 15" key="1">
    <citation type="submission" date="2017-03" db="EMBL/GenBank/DDBJ databases">
        <title>Complete genome sequence of Candidatus 'Thiodictyon syntrophicum' sp. nov. strain Cad16T, a photolithoautotroph purple sulfur bacterium isolated from an alpine meromictic lake.</title>
        <authorList>
            <person name="Luedin S.M."/>
            <person name="Pothier J.F."/>
            <person name="Danza F."/>
            <person name="Storelli N."/>
            <person name="Wittwer M."/>
            <person name="Tonolla M."/>
        </authorList>
    </citation>
    <scope>NUCLEOTIDE SEQUENCE [LARGE SCALE GENOMIC DNA]</scope>
    <source>
        <strain evidence="14 15">Cad16T</strain>
    </source>
</reference>
<dbReference type="RefSeq" id="WP_100917671.1">
    <property type="nucleotide sequence ID" value="NZ_CP020370.1"/>
</dbReference>
<keyword evidence="9 10" id="KW-0804">Transcription</keyword>
<organism evidence="14 15">
    <name type="scientific">Candidatus Thiodictyon syntrophicum</name>
    <dbReference type="NCBI Taxonomy" id="1166950"/>
    <lineage>
        <taxon>Bacteria</taxon>
        <taxon>Pseudomonadati</taxon>
        <taxon>Pseudomonadota</taxon>
        <taxon>Gammaproteobacteria</taxon>
        <taxon>Chromatiales</taxon>
        <taxon>Chromatiaceae</taxon>
        <taxon>Thiodictyon</taxon>
    </lineage>
</organism>
<comment type="function">
    <text evidence="10">Sigma factors are initiation factors that promote the attachment of RNA polymerase to specific initiation sites and are then released.</text>
</comment>
<dbReference type="GO" id="GO:0001216">
    <property type="term" value="F:DNA-binding transcription activator activity"/>
    <property type="evidence" value="ECO:0007669"/>
    <property type="project" value="InterPro"/>
</dbReference>
<keyword evidence="15" id="KW-1185">Reference proteome</keyword>
<feature type="domain" description="RNA polymerase sigma factor 54 DNA-binding" evidence="12">
    <location>
        <begin position="342"/>
        <end position="498"/>
    </location>
</feature>
<evidence type="ECO:0000256" key="2">
    <source>
        <dbReference type="ARBA" id="ARBA00019942"/>
    </source>
</evidence>
<dbReference type="PROSITE" id="PS50044">
    <property type="entry name" value="SIGMA54_3"/>
    <property type="match status" value="1"/>
</dbReference>
<evidence type="ECO:0000256" key="8">
    <source>
        <dbReference type="ARBA" id="ARBA00023125"/>
    </source>
</evidence>
<sequence length="500" mass="55691">MKQSIQLRLGQHLSMTPQLQQAIKLLQLSNLELQQEIQEVLDSNFMLEEGDEADRFQAADAADARLVQDATPEPTATVQEQTIEREVQGESSEMPDELPVDTHWDDVYENYLPSGSQGSDDNDFDPFSQQSRPETLHDHLIWQLNLARLSARDEVIALAVIDAIDGNGYLRTDCEELLSTLGDPTIAPEEVTTIIHRVQSFDPAGVGARDLRECLLLQLRQLPQGAPTAPGQTTPQALAIAICADGFDFLPRNDVAALARLLGAPEAAIHAALEVIRHLNPRPGTLIAETASEYVVPDIFVRRVEGVWQVELNPETTPKLRVNADYARLIRRSDQSADSIALKSHLQEARWFIKSLVSRNDTVLRVAAKIVELQQEFLERGEEAMKPLILRDVSEALDLHESTISRVTTQKYMHTPRGTFEFKFFFSSHVNTAAGGECSSTAIRALIRKMITNESARKPLSDSRIADELADQGINVARRTVAKYREAMGIPPSNERKRLA</sequence>
<dbReference type="InterPro" id="IPR000394">
    <property type="entry name" value="RNA_pol_sigma_54"/>
</dbReference>
<dbReference type="InterPro" id="IPR007634">
    <property type="entry name" value="RNA_pol_sigma_54_DNA-bd"/>
</dbReference>
<name>A0A2K8U2T8_9GAMM</name>
<comment type="similarity">
    <text evidence="1 10">Belongs to the sigma-54 factor family.</text>
</comment>
<dbReference type="NCBIfam" id="NF009118">
    <property type="entry name" value="PRK12469.1"/>
    <property type="match status" value="1"/>
</dbReference>
<evidence type="ECO:0000313" key="14">
    <source>
        <dbReference type="EMBL" id="AUB79857.1"/>
    </source>
</evidence>
<dbReference type="PROSITE" id="PS00718">
    <property type="entry name" value="SIGMA54_2"/>
    <property type="match status" value="1"/>
</dbReference>
<evidence type="ECO:0000256" key="3">
    <source>
        <dbReference type="ARBA" id="ARBA00022478"/>
    </source>
</evidence>
<dbReference type="FunFam" id="1.10.10.60:FF:000045">
    <property type="entry name" value="RNA polymerase sigma-54 factor"/>
    <property type="match status" value="1"/>
</dbReference>
<dbReference type="PANTHER" id="PTHR32248">
    <property type="entry name" value="RNA POLYMERASE SIGMA-54 FACTOR"/>
    <property type="match status" value="1"/>
</dbReference>
<dbReference type="InterPro" id="IPR007046">
    <property type="entry name" value="RNA_pol_sigma_54_core-bd"/>
</dbReference>
<keyword evidence="4 10" id="KW-0808">Transferase</keyword>
<dbReference type="GO" id="GO:0016779">
    <property type="term" value="F:nucleotidyltransferase activity"/>
    <property type="evidence" value="ECO:0007669"/>
    <property type="project" value="UniProtKB-KW"/>
</dbReference>
<evidence type="ECO:0000259" key="12">
    <source>
        <dbReference type="Pfam" id="PF04552"/>
    </source>
</evidence>
<dbReference type="Gene3D" id="1.10.10.1330">
    <property type="entry name" value="RNA polymerase sigma-54 factor, core-binding domain"/>
    <property type="match status" value="1"/>
</dbReference>
<accession>A0A2K8U2T8</accession>